<accession>A0A8X6PLM2</accession>
<dbReference type="InterPro" id="IPR043502">
    <property type="entry name" value="DNA/RNA_pol_sf"/>
</dbReference>
<dbReference type="Proteomes" id="UP000887013">
    <property type="component" value="Unassembled WGS sequence"/>
</dbReference>
<evidence type="ECO:0000313" key="2">
    <source>
        <dbReference type="Proteomes" id="UP000887013"/>
    </source>
</evidence>
<dbReference type="PANTHER" id="PTHR31511:SF12">
    <property type="entry name" value="RHO TERMINATION FACTOR N-TERMINAL DOMAIN-CONTAINING PROTEIN"/>
    <property type="match status" value="1"/>
</dbReference>
<proteinExistence type="predicted"/>
<keyword evidence="2" id="KW-1185">Reference proteome</keyword>
<evidence type="ECO:0000313" key="1">
    <source>
        <dbReference type="EMBL" id="GFT74958.1"/>
    </source>
</evidence>
<name>A0A8X6PLM2_NEPPI</name>
<dbReference type="SUPFAM" id="SSF56672">
    <property type="entry name" value="DNA/RNA polymerases"/>
    <property type="match status" value="1"/>
</dbReference>
<reference evidence="1" key="1">
    <citation type="submission" date="2020-08" db="EMBL/GenBank/DDBJ databases">
        <title>Multicomponent nature underlies the extraordinary mechanical properties of spider dragline silk.</title>
        <authorList>
            <person name="Kono N."/>
            <person name="Nakamura H."/>
            <person name="Mori M."/>
            <person name="Yoshida Y."/>
            <person name="Ohtoshi R."/>
            <person name="Malay A.D."/>
            <person name="Moran D.A.P."/>
            <person name="Tomita M."/>
            <person name="Numata K."/>
            <person name="Arakawa K."/>
        </authorList>
    </citation>
    <scope>NUCLEOTIDE SEQUENCE</scope>
</reference>
<organism evidence="1 2">
    <name type="scientific">Nephila pilipes</name>
    <name type="common">Giant wood spider</name>
    <name type="synonym">Nephila maculata</name>
    <dbReference type="NCBI Taxonomy" id="299642"/>
    <lineage>
        <taxon>Eukaryota</taxon>
        <taxon>Metazoa</taxon>
        <taxon>Ecdysozoa</taxon>
        <taxon>Arthropoda</taxon>
        <taxon>Chelicerata</taxon>
        <taxon>Arachnida</taxon>
        <taxon>Araneae</taxon>
        <taxon>Araneomorphae</taxon>
        <taxon>Entelegynae</taxon>
        <taxon>Araneoidea</taxon>
        <taxon>Nephilidae</taxon>
        <taxon>Nephila</taxon>
    </lineage>
</organism>
<dbReference type="AlphaFoldDB" id="A0A8X6PLM2"/>
<dbReference type="OrthoDB" id="6419485at2759"/>
<dbReference type="EMBL" id="BMAW01070762">
    <property type="protein sequence ID" value="GFT74958.1"/>
    <property type="molecule type" value="Genomic_DNA"/>
</dbReference>
<gene>
    <name evidence="1" type="ORF">NPIL_485381</name>
</gene>
<dbReference type="PANTHER" id="PTHR31511">
    <property type="entry name" value="PROTEIN CBG23764"/>
    <property type="match status" value="1"/>
</dbReference>
<dbReference type="GO" id="GO:0071897">
    <property type="term" value="P:DNA biosynthetic process"/>
    <property type="evidence" value="ECO:0007669"/>
    <property type="project" value="UniProtKB-ARBA"/>
</dbReference>
<comment type="caution">
    <text evidence="1">The sequence shown here is derived from an EMBL/GenBank/DDBJ whole genome shotgun (WGS) entry which is preliminary data.</text>
</comment>
<sequence length="185" mass="21733">MENIRKRVDIRLCSNGGKAERLISKPNFKDRTIFCENLAAFHMSRTSLTLNKPIAVEMSILDISKTLMCEFHYHKMKACYGENVKLLYTYSFIYDIKCDDIYSDIKNVINLFDTSEYPTDNIYGIPRKNKKVLGKMKDENCGKVMTEFIGLRSKMYSFKVEDCHLIKKKKTERCEEINFGEKNRF</sequence>
<protein>
    <submittedName>
        <fullName evidence="1">Uncharacterized protein</fullName>
    </submittedName>
</protein>